<feature type="domain" description="STAS" evidence="1">
    <location>
        <begin position="16"/>
        <end position="106"/>
    </location>
</feature>
<evidence type="ECO:0000259" key="1">
    <source>
        <dbReference type="PROSITE" id="PS50801"/>
    </source>
</evidence>
<dbReference type="RefSeq" id="WP_185084901.1">
    <property type="nucleotide sequence ID" value="NZ_JACHJB010000002.1"/>
</dbReference>
<reference evidence="2 3" key="1">
    <citation type="submission" date="2020-08" db="EMBL/GenBank/DDBJ databases">
        <title>Sequencing the genomes of 1000 actinobacteria strains.</title>
        <authorList>
            <person name="Klenk H.-P."/>
        </authorList>
    </citation>
    <scope>NUCLEOTIDE SEQUENCE [LARGE SCALE GENOMIC DNA]</scope>
    <source>
        <strain evidence="2 3">DSM 45913</strain>
    </source>
</reference>
<evidence type="ECO:0000313" key="3">
    <source>
        <dbReference type="Proteomes" id="UP000583800"/>
    </source>
</evidence>
<protein>
    <submittedName>
        <fullName evidence="2">Anti-anti-sigma factor</fullName>
    </submittedName>
</protein>
<accession>A0A7X0C1S3</accession>
<dbReference type="GO" id="GO:0043856">
    <property type="term" value="F:anti-sigma factor antagonist activity"/>
    <property type="evidence" value="ECO:0007669"/>
    <property type="project" value="TreeGrafter"/>
</dbReference>
<sequence>MLDKTPLSIGVETPEPEVVRLVLDGDLDYETVSELTGLTLPDGYRRLDADLSGVTFLDSSGLAALIRLHRRAEQDGAAMRVVALTPYLRDVLRMTAMDRLFALPPD</sequence>
<dbReference type="SUPFAM" id="SSF52091">
    <property type="entry name" value="SpoIIaa-like"/>
    <property type="match status" value="1"/>
</dbReference>
<keyword evidence="3" id="KW-1185">Reference proteome</keyword>
<name>A0A7X0C1S3_9ACTN</name>
<proteinExistence type="predicted"/>
<gene>
    <name evidence="2" type="ORF">FHU36_003388</name>
</gene>
<organism evidence="2 3">
    <name type="scientific">Nonomuraea muscovyensis</name>
    <dbReference type="NCBI Taxonomy" id="1124761"/>
    <lineage>
        <taxon>Bacteria</taxon>
        <taxon>Bacillati</taxon>
        <taxon>Actinomycetota</taxon>
        <taxon>Actinomycetes</taxon>
        <taxon>Streptosporangiales</taxon>
        <taxon>Streptosporangiaceae</taxon>
        <taxon>Nonomuraea</taxon>
    </lineage>
</organism>
<dbReference type="PROSITE" id="PS50801">
    <property type="entry name" value="STAS"/>
    <property type="match status" value="1"/>
</dbReference>
<dbReference type="CDD" id="cd07043">
    <property type="entry name" value="STAS_anti-anti-sigma_factors"/>
    <property type="match status" value="1"/>
</dbReference>
<dbReference type="Gene3D" id="3.30.750.24">
    <property type="entry name" value="STAS domain"/>
    <property type="match status" value="1"/>
</dbReference>
<dbReference type="EMBL" id="JACHJB010000002">
    <property type="protein sequence ID" value="MBB6346843.1"/>
    <property type="molecule type" value="Genomic_DNA"/>
</dbReference>
<dbReference type="AlphaFoldDB" id="A0A7X0C1S3"/>
<dbReference type="PANTHER" id="PTHR33495">
    <property type="entry name" value="ANTI-SIGMA FACTOR ANTAGONIST TM_1081-RELATED-RELATED"/>
    <property type="match status" value="1"/>
</dbReference>
<dbReference type="InterPro" id="IPR058548">
    <property type="entry name" value="MlaB-like_STAS"/>
</dbReference>
<comment type="caution">
    <text evidence="2">The sequence shown here is derived from an EMBL/GenBank/DDBJ whole genome shotgun (WGS) entry which is preliminary data.</text>
</comment>
<dbReference type="InterPro" id="IPR036513">
    <property type="entry name" value="STAS_dom_sf"/>
</dbReference>
<dbReference type="Proteomes" id="UP000583800">
    <property type="component" value="Unassembled WGS sequence"/>
</dbReference>
<dbReference type="InterPro" id="IPR002645">
    <property type="entry name" value="STAS_dom"/>
</dbReference>
<evidence type="ECO:0000313" key="2">
    <source>
        <dbReference type="EMBL" id="MBB6346843.1"/>
    </source>
</evidence>
<dbReference type="Pfam" id="PF13466">
    <property type="entry name" value="STAS_2"/>
    <property type="match status" value="1"/>
</dbReference>